<evidence type="ECO:0000256" key="1">
    <source>
        <dbReference type="ARBA" id="ARBA00022598"/>
    </source>
</evidence>
<accession>I4EDG2</accession>
<comment type="caution">
    <text evidence="9">The sequence shown here is derived from an EMBL/GenBank/DDBJ whole genome shotgun (WGS) entry which is preliminary data.</text>
</comment>
<dbReference type="Gene3D" id="3.90.1660.10">
    <property type="entry name" value="CofE-like domain"/>
    <property type="match status" value="1"/>
</dbReference>
<keyword evidence="10" id="KW-1185">Reference proteome</keyword>
<evidence type="ECO:0000256" key="3">
    <source>
        <dbReference type="ARBA" id="ARBA00022741"/>
    </source>
</evidence>
<dbReference type="OrthoDB" id="9788295at2"/>
<proteinExistence type="predicted"/>
<keyword evidence="2" id="KW-0479">Metal-binding</keyword>
<gene>
    <name evidence="9" type="primary">cofE</name>
    <name evidence="9" type="ORF">NITHO_1490008</name>
</gene>
<dbReference type="PANTHER" id="PTHR47917">
    <property type="match status" value="1"/>
</dbReference>
<evidence type="ECO:0000313" key="10">
    <source>
        <dbReference type="Proteomes" id="UP000004221"/>
    </source>
</evidence>
<sequence length="251" mass="27005">MAAELRVLGIGNVPEARPGDDVSDLIATGVQREGLALEPGDIVVVTHKLVSKAEGRLIDLRAVEPSALARQFAGRYGKDPRQVEVVLRESARIVRMDRGLIIAETHHGFVCANAGVDASNAAGREIVTLLPLDPDASAERIRRGLSERFKAEIAVIVTDSFGRPWRQGIVNVAVGVAGMTPLLDYRGQLDEHGYELGATVLAVADEVASAAELVMGKLDRRPVAIMRGYPYQPGQGGAKALIMEPERDLFR</sequence>
<dbReference type="EC" id="6.3.2.-" evidence="9"/>
<dbReference type="RefSeq" id="WP_008475057.1">
    <property type="nucleotide sequence ID" value="NZ_CAGS01000056.1"/>
</dbReference>
<dbReference type="PANTHER" id="PTHR47917:SF1">
    <property type="entry name" value="COENZYME F420:L-GLUTAMATE LIGASE"/>
    <property type="match status" value="1"/>
</dbReference>
<evidence type="ECO:0000256" key="4">
    <source>
        <dbReference type="ARBA" id="ARBA00022842"/>
    </source>
</evidence>
<dbReference type="SUPFAM" id="SSF144010">
    <property type="entry name" value="CofE-like"/>
    <property type="match status" value="1"/>
</dbReference>
<keyword evidence="3" id="KW-0547">Nucleotide-binding</keyword>
<reference evidence="9 10" key="1">
    <citation type="journal article" date="2012" name="ISME J.">
        <title>Nitrification expanded: discovery, physiology and genomics of a nitrite-oxidizing bacterium from the phylum Chloroflexi.</title>
        <authorList>
            <person name="Sorokin D.Y."/>
            <person name="Lucker S."/>
            <person name="Vejmelkova D."/>
            <person name="Kostrikina N.A."/>
            <person name="Kleerebezem R."/>
            <person name="Rijpstra W.I."/>
            <person name="Damste J.S."/>
            <person name="Le Paslier D."/>
            <person name="Muyzer G."/>
            <person name="Wagner M."/>
            <person name="van Loosdrecht M.C."/>
            <person name="Daims H."/>
        </authorList>
    </citation>
    <scope>NUCLEOTIDE SEQUENCE [LARGE SCALE GENOMIC DNA]</scope>
    <source>
        <strain evidence="10">none</strain>
    </source>
</reference>
<evidence type="ECO:0000313" key="9">
    <source>
        <dbReference type="EMBL" id="CCF82724.1"/>
    </source>
</evidence>
<dbReference type="GO" id="GO:0046872">
    <property type="term" value="F:metal ion binding"/>
    <property type="evidence" value="ECO:0007669"/>
    <property type="project" value="UniProtKB-KW"/>
</dbReference>
<dbReference type="InterPro" id="IPR008225">
    <property type="entry name" value="F420-0_g-glutamyl_ligase"/>
</dbReference>
<keyword evidence="1 9" id="KW-0436">Ligase</keyword>
<dbReference type="Pfam" id="PF01996">
    <property type="entry name" value="F420_ligase"/>
    <property type="match status" value="1"/>
</dbReference>
<keyword evidence="4" id="KW-0460">Magnesium</keyword>
<keyword evidence="6" id="KW-0342">GTP-binding</keyword>
<dbReference type="EMBL" id="CAGS01000056">
    <property type="protein sequence ID" value="CCF82724.1"/>
    <property type="molecule type" value="Genomic_DNA"/>
</dbReference>
<protein>
    <submittedName>
        <fullName evidence="9">F420-0:gamma-glutamyl ligase</fullName>
        <ecNumber evidence="9">6.3.2.-</ecNumber>
    </submittedName>
</protein>
<evidence type="ECO:0000259" key="8">
    <source>
        <dbReference type="Pfam" id="PF01996"/>
    </source>
</evidence>
<feature type="domain" description="Coenzyme F420:L-glutamate ligase-like" evidence="8">
    <location>
        <begin position="13"/>
        <end position="228"/>
    </location>
</feature>
<organism evidence="9 10">
    <name type="scientific">Nitrolancea hollandica Lb</name>
    <dbReference type="NCBI Taxonomy" id="1129897"/>
    <lineage>
        <taxon>Bacteria</taxon>
        <taxon>Pseudomonadati</taxon>
        <taxon>Thermomicrobiota</taxon>
        <taxon>Thermomicrobia</taxon>
        <taxon>Sphaerobacterales</taxon>
        <taxon>Sphaerobacterineae</taxon>
        <taxon>Sphaerobacteraceae</taxon>
        <taxon>Nitrolancea</taxon>
    </lineage>
</organism>
<keyword evidence="5" id="KW-0630">Potassium</keyword>
<dbReference type="InterPro" id="IPR002847">
    <property type="entry name" value="F420-0_gamma-glut_ligase-dom"/>
</dbReference>
<dbReference type="Gene3D" id="3.30.1330.100">
    <property type="entry name" value="CofE-like"/>
    <property type="match status" value="1"/>
</dbReference>
<dbReference type="AlphaFoldDB" id="I4EDG2"/>
<evidence type="ECO:0000256" key="6">
    <source>
        <dbReference type="ARBA" id="ARBA00023134"/>
    </source>
</evidence>
<name>I4EDG2_9BACT</name>
<dbReference type="Proteomes" id="UP000004221">
    <property type="component" value="Unassembled WGS sequence"/>
</dbReference>
<keyword evidence="7" id="KW-0464">Manganese</keyword>
<evidence type="ECO:0000256" key="5">
    <source>
        <dbReference type="ARBA" id="ARBA00022958"/>
    </source>
</evidence>
<evidence type="ECO:0000256" key="2">
    <source>
        <dbReference type="ARBA" id="ARBA00022723"/>
    </source>
</evidence>
<dbReference type="GO" id="GO:0052618">
    <property type="term" value="F:coenzyme F420-0:L-glutamate ligase activity"/>
    <property type="evidence" value="ECO:0007669"/>
    <property type="project" value="TreeGrafter"/>
</dbReference>
<dbReference type="GO" id="GO:0005525">
    <property type="term" value="F:GTP binding"/>
    <property type="evidence" value="ECO:0007669"/>
    <property type="project" value="UniProtKB-KW"/>
</dbReference>
<evidence type="ECO:0000256" key="7">
    <source>
        <dbReference type="ARBA" id="ARBA00023211"/>
    </source>
</evidence>
<dbReference type="NCBIfam" id="TIGR01916">
    <property type="entry name" value="F420_cofE"/>
    <property type="match status" value="1"/>
</dbReference>